<gene>
    <name evidence="2" type="ORF">ILP92_00105</name>
</gene>
<protein>
    <submittedName>
        <fullName evidence="2">Uncharacterized protein</fullName>
    </submittedName>
</protein>
<dbReference type="Proteomes" id="UP000642488">
    <property type="component" value="Unassembled WGS sequence"/>
</dbReference>
<organism evidence="2 3">
    <name type="scientific">Palleronia pontilimi</name>
    <dbReference type="NCBI Taxonomy" id="1964209"/>
    <lineage>
        <taxon>Bacteria</taxon>
        <taxon>Pseudomonadati</taxon>
        <taxon>Pseudomonadota</taxon>
        <taxon>Alphaproteobacteria</taxon>
        <taxon>Rhodobacterales</taxon>
        <taxon>Roseobacteraceae</taxon>
        <taxon>Palleronia</taxon>
    </lineage>
</organism>
<keyword evidence="1" id="KW-1133">Transmembrane helix</keyword>
<feature type="transmembrane region" description="Helical" evidence="1">
    <location>
        <begin position="31"/>
        <end position="48"/>
    </location>
</feature>
<sequence length="49" mass="5055">MAAIGLVQRAARSARSEIALAQPGGALMQKTSFLLLVALIVYVALWGGA</sequence>
<accession>A0A934I8R2</accession>
<proteinExistence type="predicted"/>
<evidence type="ECO:0000313" key="2">
    <source>
        <dbReference type="EMBL" id="MBJ3761151.1"/>
    </source>
</evidence>
<dbReference type="RefSeq" id="WP_198914335.1">
    <property type="nucleotide sequence ID" value="NZ_JAEKPD010000001.1"/>
</dbReference>
<keyword evidence="1" id="KW-0812">Transmembrane</keyword>
<dbReference type="EMBL" id="JAEKPD010000001">
    <property type="protein sequence ID" value="MBJ3761151.1"/>
    <property type="molecule type" value="Genomic_DNA"/>
</dbReference>
<keyword evidence="1" id="KW-0472">Membrane</keyword>
<keyword evidence="3" id="KW-1185">Reference proteome</keyword>
<reference evidence="2" key="1">
    <citation type="submission" date="2020-12" db="EMBL/GenBank/DDBJ databases">
        <title>Bacterial taxonomy.</title>
        <authorList>
            <person name="Pan X."/>
        </authorList>
    </citation>
    <scope>NUCLEOTIDE SEQUENCE</scope>
    <source>
        <strain evidence="2">KCTC 52957</strain>
    </source>
</reference>
<evidence type="ECO:0000313" key="3">
    <source>
        <dbReference type="Proteomes" id="UP000642488"/>
    </source>
</evidence>
<dbReference type="AlphaFoldDB" id="A0A934I8R2"/>
<name>A0A934I8R2_9RHOB</name>
<comment type="caution">
    <text evidence="2">The sequence shown here is derived from an EMBL/GenBank/DDBJ whole genome shotgun (WGS) entry which is preliminary data.</text>
</comment>
<evidence type="ECO:0000256" key="1">
    <source>
        <dbReference type="SAM" id="Phobius"/>
    </source>
</evidence>